<proteinExistence type="predicted"/>
<evidence type="ECO:0008006" key="4">
    <source>
        <dbReference type="Google" id="ProtNLM"/>
    </source>
</evidence>
<dbReference type="Proteomes" id="UP000480185">
    <property type="component" value="Unassembled WGS sequence"/>
</dbReference>
<evidence type="ECO:0000313" key="3">
    <source>
        <dbReference type="Proteomes" id="UP000480185"/>
    </source>
</evidence>
<feature type="compositionally biased region" description="Basic and acidic residues" evidence="1">
    <location>
        <begin position="57"/>
        <end position="81"/>
    </location>
</feature>
<organism evidence="2 3">
    <name type="scientific">Salinibacillus xinjiangensis</name>
    <dbReference type="NCBI Taxonomy" id="1229268"/>
    <lineage>
        <taxon>Bacteria</taxon>
        <taxon>Bacillati</taxon>
        <taxon>Bacillota</taxon>
        <taxon>Bacilli</taxon>
        <taxon>Bacillales</taxon>
        <taxon>Bacillaceae</taxon>
        <taxon>Salinibacillus</taxon>
    </lineage>
</organism>
<dbReference type="AlphaFoldDB" id="A0A6G1X6R2"/>
<dbReference type="EMBL" id="WJNH01000005">
    <property type="protein sequence ID" value="MRG86595.1"/>
    <property type="molecule type" value="Genomic_DNA"/>
</dbReference>
<protein>
    <recommendedName>
        <fullName evidence="4">Endolytic transglycosylase MltG</fullName>
    </recommendedName>
</protein>
<comment type="caution">
    <text evidence="2">The sequence shown here is derived from an EMBL/GenBank/DDBJ whole genome shotgun (WGS) entry which is preliminary data.</text>
</comment>
<gene>
    <name evidence="2" type="ORF">GH754_09655</name>
</gene>
<accession>A0A6G1X6R2</accession>
<feature type="region of interest" description="Disordered" evidence="1">
    <location>
        <begin position="36"/>
        <end position="83"/>
    </location>
</feature>
<name>A0A6G1X6R2_9BACI</name>
<dbReference type="OrthoDB" id="2691730at2"/>
<evidence type="ECO:0000256" key="1">
    <source>
        <dbReference type="SAM" id="MobiDB-lite"/>
    </source>
</evidence>
<sequence>MDDDSTSQQALTVKEATTFLANEGYHTVEQQEWTKLNETLESQKQQQDKNDQQQSDKGNDENTEKDDKEIAEEKTNSEEPKTITIEVTPGMMINEISSKLAEEGIIDNETEFEQYLEENDYARLIQIGTFEIQSGMSHNEIAEVLTN</sequence>
<evidence type="ECO:0000313" key="2">
    <source>
        <dbReference type="EMBL" id="MRG86595.1"/>
    </source>
</evidence>
<dbReference type="Gene3D" id="3.30.1490.480">
    <property type="entry name" value="Endolytic murein transglycosylase"/>
    <property type="match status" value="1"/>
</dbReference>
<keyword evidence="3" id="KW-1185">Reference proteome</keyword>
<reference evidence="2 3" key="1">
    <citation type="submission" date="2019-11" db="EMBL/GenBank/DDBJ databases">
        <authorList>
            <person name="Li J."/>
        </authorList>
    </citation>
    <scope>NUCLEOTIDE SEQUENCE [LARGE SCALE GENOMIC DNA]</scope>
    <source>
        <strain evidence="2 3">J4</strain>
    </source>
</reference>